<dbReference type="Gene3D" id="3.40.50.2000">
    <property type="entry name" value="Glycogen Phosphorylase B"/>
    <property type="match status" value="2"/>
</dbReference>
<keyword evidence="3" id="KW-0808">Transferase</keyword>
<feature type="domain" description="Glycosyltransferase subfamily 4-like N-terminal" evidence="2">
    <location>
        <begin position="44"/>
        <end position="208"/>
    </location>
</feature>
<feature type="domain" description="Glycosyl transferase family 1" evidence="1">
    <location>
        <begin position="210"/>
        <end position="362"/>
    </location>
</feature>
<dbReference type="SUPFAM" id="SSF53756">
    <property type="entry name" value="UDP-Glycosyltransferase/glycogen phosphorylase"/>
    <property type="match status" value="1"/>
</dbReference>
<evidence type="ECO:0000313" key="4">
    <source>
        <dbReference type="Proteomes" id="UP000199373"/>
    </source>
</evidence>
<dbReference type="InterPro" id="IPR028098">
    <property type="entry name" value="Glyco_trans_4-like_N"/>
</dbReference>
<dbReference type="PANTHER" id="PTHR12526">
    <property type="entry name" value="GLYCOSYLTRANSFERASE"/>
    <property type="match status" value="1"/>
</dbReference>
<gene>
    <name evidence="3" type="ORF">SAMN04487850_0383</name>
</gene>
<organism evidence="3 4">
    <name type="scientific">Prevotella aff. ruminicola Tc2-24</name>
    <dbReference type="NCBI Taxonomy" id="81582"/>
    <lineage>
        <taxon>Bacteria</taxon>
        <taxon>Pseudomonadati</taxon>
        <taxon>Bacteroidota</taxon>
        <taxon>Bacteroidia</taxon>
        <taxon>Bacteroidales</taxon>
        <taxon>Prevotellaceae</taxon>
        <taxon>Prevotella</taxon>
    </lineage>
</organism>
<dbReference type="Pfam" id="PF13439">
    <property type="entry name" value="Glyco_transf_4"/>
    <property type="match status" value="1"/>
</dbReference>
<dbReference type="GO" id="GO:0016757">
    <property type="term" value="F:glycosyltransferase activity"/>
    <property type="evidence" value="ECO:0007669"/>
    <property type="project" value="InterPro"/>
</dbReference>
<dbReference type="Pfam" id="PF00534">
    <property type="entry name" value="Glycos_transf_1"/>
    <property type="match status" value="1"/>
</dbReference>
<evidence type="ECO:0000313" key="3">
    <source>
        <dbReference type="EMBL" id="SEV84053.1"/>
    </source>
</evidence>
<name>A0A1I0M6T3_9BACT</name>
<keyword evidence="4" id="KW-1185">Reference proteome</keyword>
<proteinExistence type="predicted"/>
<evidence type="ECO:0000259" key="2">
    <source>
        <dbReference type="Pfam" id="PF13439"/>
    </source>
</evidence>
<accession>A0A1I0M6T3</accession>
<protein>
    <submittedName>
        <fullName evidence="3">Glycosyltransferase involved in cell wall bisynthesis</fullName>
    </submittedName>
</protein>
<dbReference type="InterPro" id="IPR001296">
    <property type="entry name" value="Glyco_trans_1"/>
</dbReference>
<dbReference type="PANTHER" id="PTHR12526:SF630">
    <property type="entry name" value="GLYCOSYLTRANSFERASE"/>
    <property type="match status" value="1"/>
</dbReference>
<dbReference type="Proteomes" id="UP000199373">
    <property type="component" value="Unassembled WGS sequence"/>
</dbReference>
<reference evidence="3 4" key="1">
    <citation type="submission" date="2016-10" db="EMBL/GenBank/DDBJ databases">
        <authorList>
            <person name="de Groot N.N."/>
        </authorList>
    </citation>
    <scope>NUCLEOTIDE SEQUENCE [LARGE SCALE GENOMIC DNA]</scope>
    <source>
        <strain evidence="3 4">TC2-24</strain>
    </source>
</reference>
<dbReference type="AlphaFoldDB" id="A0A1I0M6T3"/>
<sequence>MSVITVGIGGMLLHPNIQMRVLFVTRGFPSKEDPMSGNYEAVQAKAIAAKGYDVSVIAIKWRNPLHIFECNKVNHRVVDGIHIYECVRITMFIPHIYFPKLERWVRQRQFLGVFRRYMKEMGMPDVVHAHMILCASPAMVLKEKYQLPVVITEHWSQMNKERTLRWILNDTSAYTQADQTICVSDALAESVKKKCHVDSIVIHNMVSDQFFESQKIKHQEGSFKFVAIGALRFDKRFDLLVDAFYLCHFPNHVSLEIVGDGKERPLIESKIKQYHLEQQVRLVGLKTPEEVNELLGHSDCLVLSSRIETFAIVLIEAMAKGLPVIATRCGGPDTFVRPEDGLLVPNEDAEALAGAMTYMKDHYQEYDAEEIRQHCHDNFSQDVIADKIIEVYKQAMSSPRQDPVGG</sequence>
<evidence type="ECO:0000259" key="1">
    <source>
        <dbReference type="Pfam" id="PF00534"/>
    </source>
</evidence>
<dbReference type="EMBL" id="FOIQ01000001">
    <property type="protein sequence ID" value="SEV84053.1"/>
    <property type="molecule type" value="Genomic_DNA"/>
</dbReference>